<dbReference type="InterPro" id="IPR036388">
    <property type="entry name" value="WH-like_DNA-bd_sf"/>
</dbReference>
<dbReference type="PANTHER" id="PTHR30126:SF39">
    <property type="entry name" value="HTH-TYPE TRANSCRIPTIONAL REGULATOR CYSL"/>
    <property type="match status" value="1"/>
</dbReference>
<reference evidence="6 7" key="1">
    <citation type="submission" date="2018-10" db="EMBL/GenBank/DDBJ databases">
        <title>Xanthobacter tagetidis genome sequencing and assembly.</title>
        <authorList>
            <person name="Maclea K.S."/>
            <person name="Goen A.E."/>
            <person name="Fatima S.A."/>
        </authorList>
    </citation>
    <scope>NUCLEOTIDE SEQUENCE [LARGE SCALE GENOMIC DNA]</scope>
    <source>
        <strain evidence="6 7">ATCC 700314</strain>
    </source>
</reference>
<keyword evidence="7" id="KW-1185">Reference proteome</keyword>
<dbReference type="InterPro" id="IPR000847">
    <property type="entry name" value="LysR_HTH_N"/>
</dbReference>
<sequence length="322" mass="33972">MAPRSEALPFDLRSLEIFLAVCEEGAMAGAARRLGLTQPAVSQAVAELEARMGAVLFDRSVRPLGLTPAGGLLRQRASALLSEARQIAPALRDTGKSRYPLVRVGLVDSLTRALAAPLGAHLAGLAEEVSIRSGLTAAHASALLTRQLDFLAGVDELEETEGLERHPLISEPYVLMLPAGLPAPGRVEDVAQLAASLPLVRFSARSKTGIEVERHLRRLKLDLPRRLEFDTPLGVAATVAAGAGFAVTTPLCIHEAGLDPSAFAVAPLPGPAFARSLTLVSRRQEWGRLPKEVAQFCRASLEDLLAAGPLLLAARPAATRAG</sequence>
<dbReference type="SUPFAM" id="SSF46785">
    <property type="entry name" value="Winged helix' DNA-binding domain"/>
    <property type="match status" value="1"/>
</dbReference>
<dbReference type="EMBL" id="RCTF01000003">
    <property type="protein sequence ID" value="RLP80398.1"/>
    <property type="molecule type" value="Genomic_DNA"/>
</dbReference>
<keyword evidence="2" id="KW-0805">Transcription regulation</keyword>
<dbReference type="InterPro" id="IPR005119">
    <property type="entry name" value="LysR_subst-bd"/>
</dbReference>
<evidence type="ECO:0000313" key="6">
    <source>
        <dbReference type="EMBL" id="RLP80398.1"/>
    </source>
</evidence>
<keyword evidence="4" id="KW-0804">Transcription</keyword>
<dbReference type="PROSITE" id="PS50931">
    <property type="entry name" value="HTH_LYSR"/>
    <property type="match status" value="1"/>
</dbReference>
<organism evidence="6 7">
    <name type="scientific">Xanthobacter tagetidis</name>
    <dbReference type="NCBI Taxonomy" id="60216"/>
    <lineage>
        <taxon>Bacteria</taxon>
        <taxon>Pseudomonadati</taxon>
        <taxon>Pseudomonadota</taxon>
        <taxon>Alphaproteobacteria</taxon>
        <taxon>Hyphomicrobiales</taxon>
        <taxon>Xanthobacteraceae</taxon>
        <taxon>Xanthobacter</taxon>
    </lineage>
</organism>
<dbReference type="SUPFAM" id="SSF53850">
    <property type="entry name" value="Periplasmic binding protein-like II"/>
    <property type="match status" value="1"/>
</dbReference>
<keyword evidence="3" id="KW-0238">DNA-binding</keyword>
<gene>
    <name evidence="6" type="ORF">D9R14_04850</name>
</gene>
<dbReference type="AlphaFoldDB" id="A0A3L7ALF3"/>
<dbReference type="GO" id="GO:0003700">
    <property type="term" value="F:DNA-binding transcription factor activity"/>
    <property type="evidence" value="ECO:0007669"/>
    <property type="project" value="InterPro"/>
</dbReference>
<dbReference type="RefSeq" id="WP_121622192.1">
    <property type="nucleotide sequence ID" value="NZ_JACIIW010000006.1"/>
</dbReference>
<feature type="domain" description="HTH lysR-type" evidence="5">
    <location>
        <begin position="10"/>
        <end position="67"/>
    </location>
</feature>
<dbReference type="Proteomes" id="UP000269692">
    <property type="component" value="Unassembled WGS sequence"/>
</dbReference>
<protein>
    <submittedName>
        <fullName evidence="6">LysR family transcriptional regulator</fullName>
    </submittedName>
</protein>
<dbReference type="PRINTS" id="PR00039">
    <property type="entry name" value="HTHLYSR"/>
</dbReference>
<dbReference type="OrthoDB" id="7492271at2"/>
<evidence type="ECO:0000256" key="4">
    <source>
        <dbReference type="ARBA" id="ARBA00023163"/>
    </source>
</evidence>
<dbReference type="Gene3D" id="1.10.10.10">
    <property type="entry name" value="Winged helix-like DNA-binding domain superfamily/Winged helix DNA-binding domain"/>
    <property type="match status" value="1"/>
</dbReference>
<evidence type="ECO:0000256" key="3">
    <source>
        <dbReference type="ARBA" id="ARBA00023125"/>
    </source>
</evidence>
<comment type="similarity">
    <text evidence="1">Belongs to the LysR transcriptional regulatory family.</text>
</comment>
<dbReference type="InterPro" id="IPR036390">
    <property type="entry name" value="WH_DNA-bd_sf"/>
</dbReference>
<comment type="caution">
    <text evidence="6">The sequence shown here is derived from an EMBL/GenBank/DDBJ whole genome shotgun (WGS) entry which is preliminary data.</text>
</comment>
<dbReference type="Pfam" id="PF00126">
    <property type="entry name" value="HTH_1"/>
    <property type="match status" value="1"/>
</dbReference>
<dbReference type="GO" id="GO:0000976">
    <property type="term" value="F:transcription cis-regulatory region binding"/>
    <property type="evidence" value="ECO:0007669"/>
    <property type="project" value="TreeGrafter"/>
</dbReference>
<dbReference type="Gene3D" id="3.40.190.10">
    <property type="entry name" value="Periplasmic binding protein-like II"/>
    <property type="match status" value="2"/>
</dbReference>
<accession>A0A3L7ALF3</accession>
<evidence type="ECO:0000256" key="1">
    <source>
        <dbReference type="ARBA" id="ARBA00009437"/>
    </source>
</evidence>
<dbReference type="CDD" id="cd05466">
    <property type="entry name" value="PBP2_LTTR_substrate"/>
    <property type="match status" value="1"/>
</dbReference>
<proteinExistence type="inferred from homology"/>
<dbReference type="PANTHER" id="PTHR30126">
    <property type="entry name" value="HTH-TYPE TRANSCRIPTIONAL REGULATOR"/>
    <property type="match status" value="1"/>
</dbReference>
<evidence type="ECO:0000259" key="5">
    <source>
        <dbReference type="PROSITE" id="PS50931"/>
    </source>
</evidence>
<name>A0A3L7ALF3_9HYPH</name>
<dbReference type="Pfam" id="PF03466">
    <property type="entry name" value="LysR_substrate"/>
    <property type="match status" value="1"/>
</dbReference>
<dbReference type="FunFam" id="1.10.10.10:FF:000001">
    <property type="entry name" value="LysR family transcriptional regulator"/>
    <property type="match status" value="1"/>
</dbReference>
<evidence type="ECO:0000256" key="2">
    <source>
        <dbReference type="ARBA" id="ARBA00023015"/>
    </source>
</evidence>
<evidence type="ECO:0000313" key="7">
    <source>
        <dbReference type="Proteomes" id="UP000269692"/>
    </source>
</evidence>